<dbReference type="GO" id="GO:0009403">
    <property type="term" value="P:toxin biosynthetic process"/>
    <property type="evidence" value="ECO:0007669"/>
    <property type="project" value="InterPro"/>
</dbReference>
<evidence type="ECO:0000256" key="1">
    <source>
        <dbReference type="ARBA" id="ARBA00004141"/>
    </source>
</evidence>
<feature type="transmembrane region" description="Helical" evidence="5">
    <location>
        <begin position="63"/>
        <end position="88"/>
    </location>
</feature>
<evidence type="ECO:0000313" key="6">
    <source>
        <dbReference type="EMBL" id="VAV98291.1"/>
    </source>
</evidence>
<comment type="subcellular location">
    <subcellularLocation>
        <location evidence="1">Membrane</location>
        <topology evidence="1">Multi-pass membrane protein</topology>
    </subcellularLocation>
</comment>
<gene>
    <name evidence="6" type="ORF">MNBD_ACTINO02-2879</name>
</gene>
<sequence>MLDIGILVILGLLGIRGWFRGLLRSVISLAVLGVGAFVAFTMSGTFAGTVQGLTGLSHDPARMVASTVIFILFSAAGAIVSSVLHKGIRFLPGLTTLNRLAGAAFAVVAGSLVLLLGLTLVSLLPPNELLDKQFRESRIVATFVDPEGFAQGLLTTVTGDRLPRALLVFEQLVGDRRLVVAPDASQRIPASEPDKVEARPDLARDISELINRDRVGNNVSALSASDPLAVVALEHATALLIEGNVAYVSDAGSIADRLDRADILRTSVHAGVVLAVSPESALEGIGEQTWTSPIVTDADVTKIGVGVASAGVLQVYVVIVSQ</sequence>
<dbReference type="Gene3D" id="3.40.33.10">
    <property type="entry name" value="CAP"/>
    <property type="match status" value="1"/>
</dbReference>
<dbReference type="PANTHER" id="PTHR37306:SF1">
    <property type="entry name" value="COLICIN V PRODUCTION PROTEIN"/>
    <property type="match status" value="1"/>
</dbReference>
<keyword evidence="2 5" id="KW-0812">Transmembrane</keyword>
<name>A0A3B0S5J7_9ZZZZ</name>
<evidence type="ECO:0000256" key="2">
    <source>
        <dbReference type="ARBA" id="ARBA00022692"/>
    </source>
</evidence>
<proteinExistence type="predicted"/>
<reference evidence="6" key="1">
    <citation type="submission" date="2018-06" db="EMBL/GenBank/DDBJ databases">
        <authorList>
            <person name="Zhirakovskaya E."/>
        </authorList>
    </citation>
    <scope>NUCLEOTIDE SEQUENCE</scope>
</reference>
<dbReference type="Pfam" id="PF02674">
    <property type="entry name" value="Colicin_V"/>
    <property type="match status" value="1"/>
</dbReference>
<dbReference type="EMBL" id="UOEK01000137">
    <property type="protein sequence ID" value="VAV98291.1"/>
    <property type="molecule type" value="Genomic_DNA"/>
</dbReference>
<keyword evidence="3 5" id="KW-1133">Transmembrane helix</keyword>
<keyword evidence="4 5" id="KW-0472">Membrane</keyword>
<evidence type="ECO:0000256" key="5">
    <source>
        <dbReference type="SAM" id="Phobius"/>
    </source>
</evidence>
<evidence type="ECO:0000256" key="3">
    <source>
        <dbReference type="ARBA" id="ARBA00022989"/>
    </source>
</evidence>
<dbReference type="AlphaFoldDB" id="A0A3B0S5J7"/>
<evidence type="ECO:0000256" key="4">
    <source>
        <dbReference type="ARBA" id="ARBA00023136"/>
    </source>
</evidence>
<dbReference type="GO" id="GO:0016020">
    <property type="term" value="C:membrane"/>
    <property type="evidence" value="ECO:0007669"/>
    <property type="project" value="UniProtKB-SubCell"/>
</dbReference>
<dbReference type="PANTHER" id="PTHR37306">
    <property type="entry name" value="COLICIN V PRODUCTION PROTEIN"/>
    <property type="match status" value="1"/>
</dbReference>
<protein>
    <recommendedName>
        <fullName evidence="7">Colicin V production protein</fullName>
    </recommendedName>
</protein>
<dbReference type="InterPro" id="IPR003825">
    <property type="entry name" value="Colicin-V_CvpA"/>
</dbReference>
<dbReference type="InterPro" id="IPR035940">
    <property type="entry name" value="CAP_sf"/>
</dbReference>
<organism evidence="6">
    <name type="scientific">hydrothermal vent metagenome</name>
    <dbReference type="NCBI Taxonomy" id="652676"/>
    <lineage>
        <taxon>unclassified sequences</taxon>
        <taxon>metagenomes</taxon>
        <taxon>ecological metagenomes</taxon>
    </lineage>
</organism>
<feature type="transmembrane region" description="Helical" evidence="5">
    <location>
        <begin position="21"/>
        <end position="43"/>
    </location>
</feature>
<feature type="transmembrane region" description="Helical" evidence="5">
    <location>
        <begin position="100"/>
        <end position="124"/>
    </location>
</feature>
<accession>A0A3B0S5J7</accession>
<evidence type="ECO:0008006" key="7">
    <source>
        <dbReference type="Google" id="ProtNLM"/>
    </source>
</evidence>